<organism evidence="1 2">
    <name type="scientific">Metabacillus rhizolycopersici</name>
    <dbReference type="NCBI Taxonomy" id="2875709"/>
    <lineage>
        <taxon>Bacteria</taxon>
        <taxon>Bacillati</taxon>
        <taxon>Bacillota</taxon>
        <taxon>Bacilli</taxon>
        <taxon>Bacillales</taxon>
        <taxon>Bacillaceae</taxon>
        <taxon>Metabacillus</taxon>
    </lineage>
</organism>
<reference evidence="1" key="1">
    <citation type="submission" date="2024-05" db="EMBL/GenBank/DDBJ databases">
        <title>Metabacillus sp. nov., isolated from the rhizosphere soil of tomato plants.</title>
        <authorList>
            <person name="Ma R."/>
        </authorList>
    </citation>
    <scope>NUCLEOTIDE SEQUENCE</scope>
    <source>
        <strain evidence="1">DBTR6</strain>
    </source>
</reference>
<dbReference type="Proteomes" id="UP001165287">
    <property type="component" value="Unassembled WGS sequence"/>
</dbReference>
<dbReference type="EMBL" id="JAIQUM010000004">
    <property type="protein sequence ID" value="MBZ5749190.1"/>
    <property type="molecule type" value="Genomic_DNA"/>
</dbReference>
<gene>
    <name evidence="1" type="ORF">K9V48_02770</name>
</gene>
<evidence type="ECO:0000313" key="1">
    <source>
        <dbReference type="EMBL" id="MBZ5749190.1"/>
    </source>
</evidence>
<protein>
    <recommendedName>
        <fullName evidence="3">DUF86 domain-containing protein</fullName>
    </recommendedName>
</protein>
<name>A0ABS7ULJ2_9BACI</name>
<proteinExistence type="predicted"/>
<dbReference type="RefSeq" id="WP_224136716.1">
    <property type="nucleotide sequence ID" value="NZ_JAIQUM010000004.1"/>
</dbReference>
<accession>A0ABS7ULJ2</accession>
<sequence>MVDESLDTTIKEAFLEIYRDLDKLVFIANNSNIFNQFEVSRIEKGIKQNVKAIEYLLVSKNMSTTR</sequence>
<evidence type="ECO:0008006" key="3">
    <source>
        <dbReference type="Google" id="ProtNLM"/>
    </source>
</evidence>
<evidence type="ECO:0000313" key="2">
    <source>
        <dbReference type="Proteomes" id="UP001165287"/>
    </source>
</evidence>
<keyword evidence="2" id="KW-1185">Reference proteome</keyword>
<comment type="caution">
    <text evidence="1">The sequence shown here is derived from an EMBL/GenBank/DDBJ whole genome shotgun (WGS) entry which is preliminary data.</text>
</comment>